<dbReference type="PANTHER" id="PTHR12056">
    <property type="entry name" value="DNA-DIRECTED RNA POLYMERASES I, II, AND III"/>
    <property type="match status" value="1"/>
</dbReference>
<dbReference type="GO" id="GO:0006351">
    <property type="term" value="P:DNA-templated transcription"/>
    <property type="evidence" value="ECO:0007669"/>
    <property type="project" value="InterPro"/>
</dbReference>
<comment type="similarity">
    <text evidence="5">Belongs to the archaeal Rpo12/eukaryotic RPC10 RNA polymerase subunit family.</text>
</comment>
<reference evidence="7 8" key="1">
    <citation type="submission" date="2018-02" db="EMBL/GenBank/DDBJ databases">
        <title>Draft genome sequences of Elsinoe sp., causing black scab on jojoba.</title>
        <authorList>
            <person name="Stodart B."/>
            <person name="Jeffress S."/>
            <person name="Ash G."/>
            <person name="Arun Chinnappa K."/>
        </authorList>
    </citation>
    <scope>NUCLEOTIDE SEQUENCE [LARGE SCALE GENOMIC DNA]</scope>
    <source>
        <strain evidence="7 8">Hillstone_2</strain>
    </source>
</reference>
<dbReference type="GO" id="GO:0005665">
    <property type="term" value="C:RNA polymerase II, core complex"/>
    <property type="evidence" value="ECO:0007669"/>
    <property type="project" value="TreeGrafter"/>
</dbReference>
<dbReference type="GO" id="GO:0005736">
    <property type="term" value="C:RNA polymerase I complex"/>
    <property type="evidence" value="ECO:0007669"/>
    <property type="project" value="TreeGrafter"/>
</dbReference>
<comment type="subcellular location">
    <subcellularLocation>
        <location evidence="1">Nucleus</location>
    </subcellularLocation>
</comment>
<evidence type="ECO:0000313" key="7">
    <source>
        <dbReference type="EMBL" id="TKX22347.1"/>
    </source>
</evidence>
<dbReference type="InterPro" id="IPR029040">
    <property type="entry name" value="RPABC4/Spt4"/>
</dbReference>
<feature type="region of interest" description="Disordered" evidence="6">
    <location>
        <begin position="1"/>
        <end position="30"/>
    </location>
</feature>
<keyword evidence="2" id="KW-0479">Metal-binding</keyword>
<dbReference type="Pfam" id="PF03604">
    <property type="entry name" value="Zn_ribbon_RPAB4"/>
    <property type="match status" value="1"/>
</dbReference>
<dbReference type="Gene3D" id="2.20.28.30">
    <property type="entry name" value="RNA polymerase ii, chain L"/>
    <property type="match status" value="1"/>
</dbReference>
<dbReference type="GO" id="GO:0005666">
    <property type="term" value="C:RNA polymerase III complex"/>
    <property type="evidence" value="ECO:0007669"/>
    <property type="project" value="TreeGrafter"/>
</dbReference>
<evidence type="ECO:0000256" key="3">
    <source>
        <dbReference type="ARBA" id="ARBA00022833"/>
    </source>
</evidence>
<keyword evidence="3" id="KW-0862">Zinc</keyword>
<dbReference type="Proteomes" id="UP000308133">
    <property type="component" value="Unassembled WGS sequence"/>
</dbReference>
<dbReference type="EMBL" id="PTQR01000067">
    <property type="protein sequence ID" value="TKX22347.1"/>
    <property type="molecule type" value="Genomic_DNA"/>
</dbReference>
<evidence type="ECO:0000256" key="1">
    <source>
        <dbReference type="ARBA" id="ARBA00004123"/>
    </source>
</evidence>
<evidence type="ECO:0000313" key="8">
    <source>
        <dbReference type="Proteomes" id="UP000308133"/>
    </source>
</evidence>
<evidence type="ECO:0000256" key="6">
    <source>
        <dbReference type="SAM" id="MobiDB-lite"/>
    </source>
</evidence>
<evidence type="ECO:0000256" key="2">
    <source>
        <dbReference type="ARBA" id="ARBA00022723"/>
    </source>
</evidence>
<dbReference type="SMART" id="SM00659">
    <property type="entry name" value="RPOLCX"/>
    <property type="match status" value="1"/>
</dbReference>
<protein>
    <submittedName>
        <fullName evidence="7">DNA directed RNA polymerase-like protein</fullName>
    </submittedName>
</protein>
<feature type="compositionally biased region" description="Polar residues" evidence="6">
    <location>
        <begin position="13"/>
        <end position="29"/>
    </location>
</feature>
<organism evidence="7 8">
    <name type="scientific">Elsinoe australis</name>
    <dbReference type="NCBI Taxonomy" id="40998"/>
    <lineage>
        <taxon>Eukaryota</taxon>
        <taxon>Fungi</taxon>
        <taxon>Dikarya</taxon>
        <taxon>Ascomycota</taxon>
        <taxon>Pezizomycotina</taxon>
        <taxon>Dothideomycetes</taxon>
        <taxon>Dothideomycetidae</taxon>
        <taxon>Myriangiales</taxon>
        <taxon>Elsinoaceae</taxon>
        <taxon>Elsinoe</taxon>
    </lineage>
</organism>
<dbReference type="InterPro" id="IPR039747">
    <property type="entry name" value="RPABC4"/>
</dbReference>
<dbReference type="GO" id="GO:0003677">
    <property type="term" value="F:DNA binding"/>
    <property type="evidence" value="ECO:0007669"/>
    <property type="project" value="InterPro"/>
</dbReference>
<evidence type="ECO:0000256" key="4">
    <source>
        <dbReference type="ARBA" id="ARBA00023242"/>
    </source>
</evidence>
<dbReference type="GO" id="GO:0003899">
    <property type="term" value="F:DNA-directed RNA polymerase activity"/>
    <property type="evidence" value="ECO:0007669"/>
    <property type="project" value="InterPro"/>
</dbReference>
<gene>
    <name evidence="7" type="ORF">C1H76_5455</name>
</gene>
<dbReference type="AlphaFoldDB" id="A0A4U7B4Q0"/>
<keyword evidence="4" id="KW-0539">Nucleus</keyword>
<dbReference type="GO" id="GO:0008270">
    <property type="term" value="F:zinc ion binding"/>
    <property type="evidence" value="ECO:0007669"/>
    <property type="project" value="InterPro"/>
</dbReference>
<sequence length="108" mass="11830">MSREAFQAPSIPTGGQSSAFAPTQTTDFGDTSKPVAYLCGDCDTKVFLKRGDPIRCKECGRDEMIYTGGDGGWEGFENGLALDWRVFRAQQETLLQEAQHERASGYGL</sequence>
<evidence type="ECO:0000256" key="5">
    <source>
        <dbReference type="ARBA" id="ARBA00025770"/>
    </source>
</evidence>
<dbReference type="PANTHER" id="PTHR12056:SF2">
    <property type="entry name" value="GEO11084P1"/>
    <property type="match status" value="1"/>
</dbReference>
<dbReference type="InterPro" id="IPR006591">
    <property type="entry name" value="RNAP_P/RPABC4"/>
</dbReference>
<proteinExistence type="inferred from homology"/>
<dbReference type="SUPFAM" id="SSF63393">
    <property type="entry name" value="RNA polymerase subunits"/>
    <property type="match status" value="1"/>
</dbReference>
<accession>A0A4U7B4Q0</accession>
<name>A0A4U7B4Q0_9PEZI</name>
<comment type="caution">
    <text evidence="7">The sequence shown here is derived from an EMBL/GenBank/DDBJ whole genome shotgun (WGS) entry which is preliminary data.</text>
</comment>